<feature type="chain" id="PRO_5008615663" description="SIMPL domain-containing protein" evidence="1">
    <location>
        <begin position="21"/>
        <end position="232"/>
    </location>
</feature>
<dbReference type="Proteomes" id="UP000092612">
    <property type="component" value="Unassembled WGS sequence"/>
</dbReference>
<dbReference type="EMBL" id="LSFL01000035">
    <property type="protein sequence ID" value="OBY63794.1"/>
    <property type="molecule type" value="Genomic_DNA"/>
</dbReference>
<dbReference type="KEGG" id="prn:BW723_02255"/>
<reference evidence="3" key="1">
    <citation type="submission" date="2016-02" db="EMBL/GenBank/DDBJ databases">
        <title>Paenibacillus sp. LPB0068, isolated from Crassostrea gigas.</title>
        <authorList>
            <person name="Shin S.-K."/>
            <person name="Yi H."/>
        </authorList>
    </citation>
    <scope>NUCLEOTIDE SEQUENCE [LARGE SCALE GENOMIC DNA]</scope>
    <source>
        <strain evidence="3">KCTC 23969</strain>
    </source>
</reference>
<accession>A0A1B8TW59</accession>
<sequence>MKKISFLICCLFTITFFAQTQVQKPYIEVTGVAETEIVPNEIYLDICIKERNEKGKKLNIEYLENELKMVLKKVGIPEKNLSISDVNAVLAKTGWWTEEVLSVANYTLKVNGANKLKLLFENFKKMKISDVNITKATHSDLINLKKKNRIKAIKTAKVKADYLLTAIGEQTGKPIIINEINNGIQPNFVNVNYIQQTRGYASLSKTANFKNEAVEFKKIKITSSIYVKFQIK</sequence>
<dbReference type="STRING" id="996801.BW723_02255"/>
<gene>
    <name evidence="2" type="ORF">LPB301_13445</name>
</gene>
<proteinExistence type="predicted"/>
<dbReference type="Gene3D" id="3.30.110.170">
    <property type="entry name" value="Protein of unknown function (DUF541), domain 1"/>
    <property type="match status" value="1"/>
</dbReference>
<name>A0A1B8TW59_9FLAO</name>
<evidence type="ECO:0000313" key="2">
    <source>
        <dbReference type="EMBL" id="OBY63794.1"/>
    </source>
</evidence>
<evidence type="ECO:0000256" key="1">
    <source>
        <dbReference type="SAM" id="SignalP"/>
    </source>
</evidence>
<protein>
    <recommendedName>
        <fullName evidence="4">SIMPL domain-containing protein</fullName>
    </recommendedName>
</protein>
<dbReference type="AlphaFoldDB" id="A0A1B8TW59"/>
<dbReference type="RefSeq" id="WP_068362908.1">
    <property type="nucleotide sequence ID" value="NZ_CP019337.1"/>
</dbReference>
<organism evidence="2 3">
    <name type="scientific">Polaribacter reichenbachii</name>
    <dbReference type="NCBI Taxonomy" id="996801"/>
    <lineage>
        <taxon>Bacteria</taxon>
        <taxon>Pseudomonadati</taxon>
        <taxon>Bacteroidota</taxon>
        <taxon>Flavobacteriia</taxon>
        <taxon>Flavobacteriales</taxon>
        <taxon>Flavobacteriaceae</taxon>
    </lineage>
</organism>
<keyword evidence="3" id="KW-1185">Reference proteome</keyword>
<keyword evidence="1" id="KW-0732">Signal</keyword>
<dbReference type="Pfam" id="PF04402">
    <property type="entry name" value="SIMPL"/>
    <property type="match status" value="1"/>
</dbReference>
<evidence type="ECO:0008006" key="4">
    <source>
        <dbReference type="Google" id="ProtNLM"/>
    </source>
</evidence>
<evidence type="ECO:0000313" key="3">
    <source>
        <dbReference type="Proteomes" id="UP000092612"/>
    </source>
</evidence>
<dbReference type="InterPro" id="IPR007497">
    <property type="entry name" value="SIMPL/DUF541"/>
</dbReference>
<comment type="caution">
    <text evidence="2">The sequence shown here is derived from an EMBL/GenBank/DDBJ whole genome shotgun (WGS) entry which is preliminary data.</text>
</comment>
<feature type="signal peptide" evidence="1">
    <location>
        <begin position="1"/>
        <end position="20"/>
    </location>
</feature>